<dbReference type="AlphaFoldDB" id="A0A6S7C7W8"/>
<dbReference type="EMBL" id="CADILE010000002">
    <property type="protein sequence ID" value="CAB3835338.1"/>
    <property type="molecule type" value="Genomic_DNA"/>
</dbReference>
<sequence length="196" mass="22376">MPHKKIVSDAISSYQETLSEAITIARTLTLEPFFELSFNTSAISSEWTESKLQDLRTGYARPDKRKCVLYIFKLDDPQQSKIVLSEIQRAKDGQGTDDGKKNLCTFNRQFDGSETLYVGRSFTPRSRISQHLVSSKSGTYAMHLEEWAKPLALNINLTVYDVPQYNDKVEVERAMSVLETGVWDHLRPLLGRRGDR</sequence>
<proteinExistence type="predicted"/>
<accession>A0A6S7C7W8</accession>
<reference evidence="1 2" key="1">
    <citation type="submission" date="2020-04" db="EMBL/GenBank/DDBJ databases">
        <authorList>
            <person name="De Canck E."/>
        </authorList>
    </citation>
    <scope>NUCLEOTIDE SEQUENCE [LARGE SCALE GENOMIC DNA]</scope>
    <source>
        <strain evidence="1 2">LMG 3328</strain>
    </source>
</reference>
<name>A0A6S7C7W8_9BURK</name>
<organism evidence="1 2">
    <name type="scientific">Achromobacter ruhlandii</name>
    <dbReference type="NCBI Taxonomy" id="72557"/>
    <lineage>
        <taxon>Bacteria</taxon>
        <taxon>Pseudomonadati</taxon>
        <taxon>Pseudomonadota</taxon>
        <taxon>Betaproteobacteria</taxon>
        <taxon>Burkholderiales</taxon>
        <taxon>Alcaligenaceae</taxon>
        <taxon>Achromobacter</taxon>
    </lineage>
</organism>
<protein>
    <recommendedName>
        <fullName evidence="3">GIY-YIG domain-containing protein</fullName>
    </recommendedName>
</protein>
<dbReference type="RefSeq" id="WP_157810429.1">
    <property type="nucleotide sequence ID" value="NZ_JBMIVO010000160.1"/>
</dbReference>
<gene>
    <name evidence="1" type="ORF">LMG3328_00976</name>
</gene>
<evidence type="ECO:0000313" key="1">
    <source>
        <dbReference type="EMBL" id="CAB3835338.1"/>
    </source>
</evidence>
<evidence type="ECO:0008006" key="3">
    <source>
        <dbReference type="Google" id="ProtNLM"/>
    </source>
</evidence>
<evidence type="ECO:0000313" key="2">
    <source>
        <dbReference type="Proteomes" id="UP000494122"/>
    </source>
</evidence>
<dbReference type="Proteomes" id="UP000494122">
    <property type="component" value="Unassembled WGS sequence"/>
</dbReference>